<gene>
    <name evidence="1" type="ORF">N3K66_008548</name>
</gene>
<reference evidence="1" key="1">
    <citation type="submission" date="2022-10" db="EMBL/GenBank/DDBJ databases">
        <title>Complete Genome of Trichothecium roseum strain YXFP-22015, a Plant Pathogen Isolated from Citrus.</title>
        <authorList>
            <person name="Wang Y."/>
            <person name="Zhu L."/>
        </authorList>
    </citation>
    <scope>NUCLEOTIDE SEQUENCE</scope>
    <source>
        <strain evidence="1">YXFP-22015</strain>
    </source>
</reference>
<keyword evidence="2" id="KW-1185">Reference proteome</keyword>
<proteinExistence type="predicted"/>
<evidence type="ECO:0000313" key="2">
    <source>
        <dbReference type="Proteomes" id="UP001163324"/>
    </source>
</evidence>
<sequence>MTKLFQPLRIGATELQHRVVMAPLTRNRCDENWVPTELVKEYYEQRACVPGTLIIGEATMTAHRVAGEAHVPGLWSEAQIAAWKRVTDAVHARGCKIFCQILDRGRANDPELLAAGGFEVLSSSAVPMRPGAHVPRAMTEGDIERAIRDHVAAAENAVAAGFDGVEVHGANGYLLDQFLQDTCNRRADRWGGSAENRTRLHVEVARAVAEAVGADKVGVRLSPYSDFQGMLMEDPEPTFRCLLEGLRPLGLAYLHLVEARIRGNDDAECGGARTVRWMVDLWDGASPVIVAGGFTPETARRAVDGDTYGSGPGRDVAVAFGRHFVSNPDLVYRVREGVALEGYDRSTFYVPMAPEGYVDYPFSRQYLEAGFK</sequence>
<dbReference type="Proteomes" id="UP001163324">
    <property type="component" value="Chromosome 9"/>
</dbReference>
<name>A0ACC0UQP2_9HYPO</name>
<evidence type="ECO:0000313" key="1">
    <source>
        <dbReference type="EMBL" id="KAI9896376.1"/>
    </source>
</evidence>
<organism evidence="1 2">
    <name type="scientific">Trichothecium roseum</name>
    <dbReference type="NCBI Taxonomy" id="47278"/>
    <lineage>
        <taxon>Eukaryota</taxon>
        <taxon>Fungi</taxon>
        <taxon>Dikarya</taxon>
        <taxon>Ascomycota</taxon>
        <taxon>Pezizomycotina</taxon>
        <taxon>Sordariomycetes</taxon>
        <taxon>Hypocreomycetidae</taxon>
        <taxon>Hypocreales</taxon>
        <taxon>Hypocreales incertae sedis</taxon>
        <taxon>Trichothecium</taxon>
    </lineage>
</organism>
<comment type="caution">
    <text evidence="1">The sequence shown here is derived from an EMBL/GenBank/DDBJ whole genome shotgun (WGS) entry which is preliminary data.</text>
</comment>
<protein>
    <submittedName>
        <fullName evidence="1">Uncharacterized protein</fullName>
    </submittedName>
</protein>
<accession>A0ACC0UQP2</accession>
<dbReference type="EMBL" id="CM047948">
    <property type="protein sequence ID" value="KAI9896376.1"/>
    <property type="molecule type" value="Genomic_DNA"/>
</dbReference>